<dbReference type="FunFam" id="3.30.160.60:FF:000688">
    <property type="entry name" value="zinc finger protein 197 isoform X1"/>
    <property type="match status" value="1"/>
</dbReference>
<keyword evidence="7" id="KW-0539">Nucleus</keyword>
<dbReference type="GO" id="GO:0005634">
    <property type="term" value="C:nucleus"/>
    <property type="evidence" value="ECO:0007669"/>
    <property type="project" value="UniProtKB-SubCell"/>
</dbReference>
<dbReference type="PANTHER" id="PTHR24390:SF159">
    <property type="entry name" value="GROWTH FACTOR INDEPENDENT 1 TRANSCRIPTIONAL REPRESSOR"/>
    <property type="match status" value="1"/>
</dbReference>
<evidence type="ECO:0000313" key="13">
    <source>
        <dbReference type="Proteomes" id="UP000261360"/>
    </source>
</evidence>
<evidence type="ECO:0000256" key="2">
    <source>
        <dbReference type="ARBA" id="ARBA00022723"/>
    </source>
</evidence>
<dbReference type="PANTHER" id="PTHR24390">
    <property type="entry name" value="ZINC FINGER PROTEIN"/>
    <property type="match status" value="1"/>
</dbReference>
<reference evidence="12" key="2">
    <citation type="submission" date="2025-09" db="UniProtKB">
        <authorList>
            <consortium name="Ensembl"/>
        </authorList>
    </citation>
    <scope>IDENTIFICATION</scope>
</reference>
<dbReference type="InterPro" id="IPR013087">
    <property type="entry name" value="Znf_C2H2_type"/>
</dbReference>
<dbReference type="FunFam" id="3.30.160.60:FF:000072">
    <property type="entry name" value="zinc finger protein 143 isoform X1"/>
    <property type="match status" value="1"/>
</dbReference>
<dbReference type="Gene3D" id="3.30.160.60">
    <property type="entry name" value="Classic Zinc Finger"/>
    <property type="match status" value="6"/>
</dbReference>
<feature type="compositionally biased region" description="Polar residues" evidence="10">
    <location>
        <begin position="474"/>
        <end position="489"/>
    </location>
</feature>
<dbReference type="FunFam" id="3.30.160.60:FF:002343">
    <property type="entry name" value="Zinc finger protein 33A"/>
    <property type="match status" value="1"/>
</dbReference>
<evidence type="ECO:0000256" key="10">
    <source>
        <dbReference type="SAM" id="MobiDB-lite"/>
    </source>
</evidence>
<feature type="domain" description="C2H2-type" evidence="11">
    <location>
        <begin position="1519"/>
        <end position="1546"/>
    </location>
</feature>
<feature type="compositionally biased region" description="Polar residues" evidence="10">
    <location>
        <begin position="364"/>
        <end position="379"/>
    </location>
</feature>
<dbReference type="RefSeq" id="XP_023277851.1">
    <property type="nucleotide sequence ID" value="XM_023422083.1"/>
</dbReference>
<evidence type="ECO:0000256" key="7">
    <source>
        <dbReference type="ARBA" id="ARBA00023242"/>
    </source>
</evidence>
<dbReference type="SMART" id="SM00355">
    <property type="entry name" value="ZnF_C2H2"/>
    <property type="match status" value="7"/>
</dbReference>
<proteinExistence type="predicted"/>
<dbReference type="Proteomes" id="UP000261360">
    <property type="component" value="Unplaced"/>
</dbReference>
<evidence type="ECO:0000256" key="4">
    <source>
        <dbReference type="ARBA" id="ARBA00022771"/>
    </source>
</evidence>
<dbReference type="GO" id="GO:0008270">
    <property type="term" value="F:zinc ion binding"/>
    <property type="evidence" value="ECO:0007669"/>
    <property type="project" value="UniProtKB-KW"/>
</dbReference>
<keyword evidence="4 8" id="KW-0863">Zinc-finger</keyword>
<dbReference type="InterPro" id="IPR036236">
    <property type="entry name" value="Znf_C2H2_sf"/>
</dbReference>
<keyword evidence="3" id="KW-0677">Repeat</keyword>
<feature type="compositionally biased region" description="Polar residues" evidence="10">
    <location>
        <begin position="1168"/>
        <end position="1178"/>
    </location>
</feature>
<evidence type="ECO:0000256" key="3">
    <source>
        <dbReference type="ARBA" id="ARBA00022737"/>
    </source>
</evidence>
<evidence type="ECO:0000256" key="5">
    <source>
        <dbReference type="ARBA" id="ARBA00022833"/>
    </source>
</evidence>
<dbReference type="SUPFAM" id="SSF57667">
    <property type="entry name" value="beta-beta-alpha zinc fingers"/>
    <property type="match status" value="4"/>
</dbReference>
<evidence type="ECO:0000313" key="12">
    <source>
        <dbReference type="Ensembl" id="ENSSLDP00000009412.1"/>
    </source>
</evidence>
<feature type="region of interest" description="Disordered" evidence="10">
    <location>
        <begin position="329"/>
        <end position="392"/>
    </location>
</feature>
<feature type="domain" description="C2H2-type" evidence="11">
    <location>
        <begin position="1575"/>
        <end position="1603"/>
    </location>
</feature>
<dbReference type="PROSITE" id="PS00028">
    <property type="entry name" value="ZINC_FINGER_C2H2_1"/>
    <property type="match status" value="7"/>
</dbReference>
<feature type="region of interest" description="Disordered" evidence="10">
    <location>
        <begin position="521"/>
        <end position="540"/>
    </location>
</feature>
<feature type="coiled-coil region" evidence="9">
    <location>
        <begin position="33"/>
        <end position="60"/>
    </location>
</feature>
<feature type="compositionally biased region" description="Basic residues" evidence="10">
    <location>
        <begin position="340"/>
        <end position="352"/>
    </location>
</feature>
<dbReference type="FunFam" id="3.30.160.60:FF:000100">
    <property type="entry name" value="Zinc finger 45-like"/>
    <property type="match status" value="1"/>
</dbReference>
<feature type="compositionally biased region" description="Low complexity" evidence="10">
    <location>
        <begin position="1199"/>
        <end position="1210"/>
    </location>
</feature>
<dbReference type="KEGG" id="slal:111666675"/>
<dbReference type="OrthoDB" id="40579at2759"/>
<dbReference type="PROSITE" id="PS50157">
    <property type="entry name" value="ZINC_FINGER_C2H2_2"/>
    <property type="match status" value="7"/>
</dbReference>
<feature type="compositionally biased region" description="Basic and acidic residues" evidence="10">
    <location>
        <begin position="1362"/>
        <end position="1374"/>
    </location>
</feature>
<feature type="domain" description="C2H2-type" evidence="11">
    <location>
        <begin position="1688"/>
        <end position="1714"/>
    </location>
</feature>
<keyword evidence="5" id="KW-0862">Zinc</keyword>
<dbReference type="FunFam" id="3.30.160.60:FF:000690">
    <property type="entry name" value="Zinc finger protein 354C"/>
    <property type="match status" value="1"/>
</dbReference>
<dbReference type="GO" id="GO:0000978">
    <property type="term" value="F:RNA polymerase II cis-regulatory region sequence-specific DNA binding"/>
    <property type="evidence" value="ECO:0007669"/>
    <property type="project" value="TreeGrafter"/>
</dbReference>
<dbReference type="GeneID" id="111666675"/>
<evidence type="ECO:0000256" key="1">
    <source>
        <dbReference type="ARBA" id="ARBA00004123"/>
    </source>
</evidence>
<feature type="domain" description="C2H2-type" evidence="11">
    <location>
        <begin position="1604"/>
        <end position="1631"/>
    </location>
</feature>
<evidence type="ECO:0000259" key="11">
    <source>
        <dbReference type="PROSITE" id="PS50157"/>
    </source>
</evidence>
<feature type="region of interest" description="Disordered" evidence="10">
    <location>
        <begin position="1110"/>
        <end position="1299"/>
    </location>
</feature>
<keyword evidence="2" id="KW-0479">Metal-binding</keyword>
<accession>A0A3B4X1N7</accession>
<comment type="subcellular location">
    <subcellularLocation>
        <location evidence="1">Nucleus</location>
    </subcellularLocation>
</comment>
<dbReference type="GO" id="GO:0006357">
    <property type="term" value="P:regulation of transcription by RNA polymerase II"/>
    <property type="evidence" value="ECO:0007669"/>
    <property type="project" value="TreeGrafter"/>
</dbReference>
<feature type="compositionally biased region" description="Polar residues" evidence="10">
    <location>
        <begin position="1246"/>
        <end position="1265"/>
    </location>
</feature>
<feature type="region of interest" description="Disordered" evidence="10">
    <location>
        <begin position="1069"/>
        <end position="1097"/>
    </location>
</feature>
<feature type="domain" description="C2H2-type" evidence="11">
    <location>
        <begin position="1632"/>
        <end position="1659"/>
    </location>
</feature>
<organism evidence="12 13">
    <name type="scientific">Seriola lalandi dorsalis</name>
    <dbReference type="NCBI Taxonomy" id="1841481"/>
    <lineage>
        <taxon>Eukaryota</taxon>
        <taxon>Metazoa</taxon>
        <taxon>Chordata</taxon>
        <taxon>Craniata</taxon>
        <taxon>Vertebrata</taxon>
        <taxon>Euteleostomi</taxon>
        <taxon>Actinopterygii</taxon>
        <taxon>Neopterygii</taxon>
        <taxon>Teleostei</taxon>
        <taxon>Neoteleostei</taxon>
        <taxon>Acanthomorphata</taxon>
        <taxon>Carangaria</taxon>
        <taxon>Carangiformes</taxon>
        <taxon>Carangidae</taxon>
        <taxon>Seriola</taxon>
    </lineage>
</organism>
<dbReference type="Pfam" id="PF00096">
    <property type="entry name" value="zf-C2H2"/>
    <property type="match status" value="5"/>
</dbReference>
<dbReference type="GO" id="GO:0003700">
    <property type="term" value="F:DNA-binding transcription factor activity"/>
    <property type="evidence" value="ECO:0007669"/>
    <property type="project" value="TreeGrafter"/>
</dbReference>
<feature type="compositionally biased region" description="Polar residues" evidence="10">
    <location>
        <begin position="1113"/>
        <end position="1134"/>
    </location>
</feature>
<feature type="domain" description="C2H2-type" evidence="11">
    <location>
        <begin position="1547"/>
        <end position="1574"/>
    </location>
</feature>
<feature type="region of interest" description="Disordered" evidence="10">
    <location>
        <begin position="1362"/>
        <end position="1382"/>
    </location>
</feature>
<feature type="domain" description="C2H2-type" evidence="11">
    <location>
        <begin position="1660"/>
        <end position="1687"/>
    </location>
</feature>
<protein>
    <submittedName>
        <fullName evidence="12">Serine-rich adhesin for platelets-like</fullName>
    </submittedName>
</protein>
<dbReference type="STRING" id="1841481.ENSSLDP00000009412"/>
<evidence type="ECO:0000256" key="6">
    <source>
        <dbReference type="ARBA" id="ARBA00023125"/>
    </source>
</evidence>
<feature type="region of interest" description="Disordered" evidence="10">
    <location>
        <begin position="458"/>
        <end position="489"/>
    </location>
</feature>
<name>A0A3B4X1N7_SERLL</name>
<feature type="region of interest" description="Disordered" evidence="10">
    <location>
        <begin position="1452"/>
        <end position="1479"/>
    </location>
</feature>
<keyword evidence="13" id="KW-1185">Reference proteome</keyword>
<feature type="compositionally biased region" description="Polar residues" evidence="10">
    <location>
        <begin position="1084"/>
        <end position="1097"/>
    </location>
</feature>
<sequence length="1714" mass="186643">MSADDFQTKYASVMESMLKSAIAETTKLFETMVDDLKAEISRIKKENEDLKTRCSQFENGKSQTTVYTKESEPFPWPNHCSEKRDTAVQCDLVPFRTMLVEQCQPLRNSSLQNQQQQCSYEEMEYGLHEDNYGTHEEGNSQMAFILVKQEESYDDSSLQSILKQEEVEPTVVSNEDLPQATACGTENEGPLINQEYLTGEMLGKDEETQATLELPCLRMDRGLQGVQNQLSGPEHSLVISFTAIKDDGEDKTEVGLVTSEEQPVMTAQQQSVVEALEKQQPSVVPQQCQREGETSANEQTDVTLQQYAEQLAESTPQNKEVACQELKNGIGEAESNSQPVRRRRGRPPKKGKCPQQPVKKILESLSSDIRTEQDVANSPSLSEEEVEVSSTVDTMNKTASEYPQAFPVKPTNTSSIVPSSVQERVHTASGDVGESNVGSLSVSVASLSKGCSSEIRKPSVSQQLAMETEAPSIEVSSATESLNSTPAESQQAPLVQLRARRTSVTLQDAILLVEAMNQSTEENTLSSPKRLAAPPQSQQAPSVCTLQTVDEVPAEPQTPPLLIQTFEAAGRQHITETAAQLTNTLSASPRVTNSTPTNEARTHIKAVIPQQHVVTLPFNTVSLPMSSSTAATQTNAQSQQLLPHPLKTSAAPSQQSNAAPHKIIIVPRSVPSLIHHKITCLSATKLPTFVSTVVAAQNTSLLPPSPAASLPLGKPSFSPVPQEKKNVTSRKLFPVVLSQSTSTSTDQKSGILPQPKITITVPRYVPAVASRTHQSQTVVLTREKGSAGPAASVTVSSSQLMSSSQELTVSMDAQTASNEVALISSQNRVNTTDHMESPKQTCSSLKMSVPTGLVPAYVSPLEQKLSPMVRLTKLPFSVSIKESVLVSRVLPNSCSETQSLLNENTTQENLSSVVLSTQPSEMPMVFTDICPSSKKISVSVNTSQISEEQNDIQEMALSCSETCSILGESYVSKYVHPSTPPKVTAPVLEKSEAAIGMTEPSASNFVEEIISNAVQDCALPNDPPTEDSQSAALLQLTSVTSKDTSESDIRITKTQFLAQLAVLPVVQAPEKASTKDCTDARASSAETSTSGNNHLQKNSLVARLRSHLKTHLQTRGTKTNSELCTETEATTVSSKKLRLEDDSPNDKNTTSECIPNSLKRPGVVEDVTSLNKATNDPIPSSPRRTGPCKDAFRPKRSVSEPTKSKTTSESTPRRFSSGRDGVGSKNAKPTSVSPRRSSSSKDDANPKNTKNGASPKNAKSTSVSPKRTGLTREGASLKKTESSAVSPGTSSLSENGTSPKMSELISVIQRRSTFTQDSSSTKLIKRESSSFTPRRRTTGTALATTKSETCSPSVRWPKLVKDGVSSRKTRESTPSKKPRLIQDGTAPKRNARVLNAKKLAKAAKAKTIAKIKNSNQSKLQNRAKTSQLAENKAGCEAVRKYTTKAVWIPPRIPASKTPSAGGKRSSLLPVKKEKRSPKSQNLTVVYPPSISLHPIPVKAPPIISPLQPLSVIGGRLLKNQCGECGRVLSSSAALESHVSLHTGRRPFSCTLCGKSFPDSKGLKRHGRVHRNGRIHTCQQCGKGFVYRFGLTKHLQMVHSRIKPFVCQICNKGFFTKRDVEAHIRIHTGEKPFHCNLCDKKFTRRVELNVHLRWHNGEKRHWCPFCGKGFLDLNNLKRHKYIHTGEKPHSCPHCPKHFTQSGHLKKHVKNVHKIE</sequence>
<feature type="compositionally biased region" description="Polar residues" evidence="10">
    <location>
        <begin position="1282"/>
        <end position="1299"/>
    </location>
</feature>
<keyword evidence="6" id="KW-0238">DNA-binding</keyword>
<evidence type="ECO:0000256" key="9">
    <source>
        <dbReference type="SAM" id="Coils"/>
    </source>
</evidence>
<dbReference type="GeneTree" id="ENSGT00940000164807"/>
<dbReference type="Ensembl" id="ENSSLDT00000009741.1">
    <property type="protein sequence ID" value="ENSSLDP00000009412.1"/>
    <property type="gene ID" value="ENSSLDG00000007500.1"/>
</dbReference>
<keyword evidence="9" id="KW-0175">Coiled coil</keyword>
<feature type="region of interest" description="Disordered" evidence="10">
    <location>
        <begin position="1318"/>
        <end position="1349"/>
    </location>
</feature>
<evidence type="ECO:0000256" key="8">
    <source>
        <dbReference type="PROSITE-ProRule" id="PRU00042"/>
    </source>
</evidence>
<reference evidence="12" key="1">
    <citation type="submission" date="2025-08" db="UniProtKB">
        <authorList>
            <consortium name="Ensembl"/>
        </authorList>
    </citation>
    <scope>IDENTIFICATION</scope>
</reference>